<reference evidence="10" key="1">
    <citation type="journal article" date="2021" name="Nat. Commun.">
        <title>Genomic analyses provide insights into spinach domestication and the genetic basis of agronomic traits.</title>
        <authorList>
            <person name="Cai X."/>
            <person name="Sun X."/>
            <person name="Xu C."/>
            <person name="Sun H."/>
            <person name="Wang X."/>
            <person name="Ge C."/>
            <person name="Zhang Z."/>
            <person name="Wang Q."/>
            <person name="Fei Z."/>
            <person name="Jiao C."/>
            <person name="Wang Q."/>
        </authorList>
    </citation>
    <scope>NUCLEOTIDE SEQUENCE [LARGE SCALE GENOMIC DNA]</scope>
    <source>
        <strain evidence="10">cv. Varoflay</strain>
    </source>
</reference>
<dbReference type="Gene3D" id="3.30.200.20">
    <property type="entry name" value="Phosphorylase Kinase, domain 1"/>
    <property type="match status" value="1"/>
</dbReference>
<keyword evidence="2" id="KW-0433">Leucine-rich repeat</keyword>
<dbReference type="InterPro" id="IPR001245">
    <property type="entry name" value="Ser-Thr/Tyr_kinase_cat_dom"/>
</dbReference>
<dbReference type="Gene3D" id="3.80.10.10">
    <property type="entry name" value="Ribonuclease Inhibitor"/>
    <property type="match status" value="1"/>
</dbReference>
<evidence type="ECO:0000256" key="7">
    <source>
        <dbReference type="SAM" id="Phobius"/>
    </source>
</evidence>
<feature type="chain" id="PRO_5045020616" evidence="8">
    <location>
        <begin position="31"/>
        <end position="628"/>
    </location>
</feature>
<dbReference type="GO" id="GO:0005524">
    <property type="term" value="F:ATP binding"/>
    <property type="evidence" value="ECO:0007669"/>
    <property type="project" value="InterPro"/>
</dbReference>
<dbReference type="InterPro" id="IPR011009">
    <property type="entry name" value="Kinase-like_dom_sf"/>
</dbReference>
<reference evidence="11 12" key="2">
    <citation type="submission" date="2025-05" db="UniProtKB">
        <authorList>
            <consortium name="RefSeq"/>
        </authorList>
    </citation>
    <scope>IDENTIFICATION</scope>
    <source>
        <tissue evidence="11 12">Leaf</tissue>
    </source>
</reference>
<dbReference type="GeneID" id="110783388"/>
<protein>
    <submittedName>
        <fullName evidence="11 12">Probably inactive leucine-rich repeat receptor-like protein kinase At5g48380 isoform X1</fullName>
    </submittedName>
</protein>
<dbReference type="RefSeq" id="XP_021843420.2">
    <property type="nucleotide sequence ID" value="XM_021987728.2"/>
</dbReference>
<dbReference type="SUPFAM" id="SSF56112">
    <property type="entry name" value="Protein kinase-like (PK-like)"/>
    <property type="match status" value="1"/>
</dbReference>
<dbReference type="SUPFAM" id="SSF52058">
    <property type="entry name" value="L domain-like"/>
    <property type="match status" value="1"/>
</dbReference>
<dbReference type="GO" id="GO:0004672">
    <property type="term" value="F:protein kinase activity"/>
    <property type="evidence" value="ECO:0007669"/>
    <property type="project" value="InterPro"/>
</dbReference>
<dbReference type="Pfam" id="PF08263">
    <property type="entry name" value="LRRNT_2"/>
    <property type="match status" value="1"/>
</dbReference>
<dbReference type="Gene3D" id="1.20.5.510">
    <property type="entry name" value="Single helix bin"/>
    <property type="match status" value="1"/>
</dbReference>
<dbReference type="CDD" id="cd14066">
    <property type="entry name" value="STKc_IRAK"/>
    <property type="match status" value="1"/>
</dbReference>
<dbReference type="InterPro" id="IPR051824">
    <property type="entry name" value="LRR_Rcpt-Like_S/T_Kinase"/>
</dbReference>
<name>A0A9R0JR12_SPIOL</name>
<dbReference type="InterPro" id="IPR000719">
    <property type="entry name" value="Prot_kinase_dom"/>
</dbReference>
<comment type="subcellular location">
    <subcellularLocation>
        <location evidence="1">Membrane</location>
        <topology evidence="1">Single-pass type I membrane protein</topology>
    </subcellularLocation>
</comment>
<dbReference type="InterPro" id="IPR001611">
    <property type="entry name" value="Leu-rich_rpt"/>
</dbReference>
<keyword evidence="3 7" id="KW-0812">Transmembrane</keyword>
<dbReference type="Pfam" id="PF00560">
    <property type="entry name" value="LRR_1"/>
    <property type="match status" value="2"/>
</dbReference>
<dbReference type="RefSeq" id="XP_056682702.1">
    <property type="nucleotide sequence ID" value="XM_056826724.1"/>
</dbReference>
<dbReference type="GO" id="GO:0016020">
    <property type="term" value="C:membrane"/>
    <property type="evidence" value="ECO:0007669"/>
    <property type="project" value="UniProtKB-SubCell"/>
</dbReference>
<feature type="domain" description="Protein kinase" evidence="9">
    <location>
        <begin position="304"/>
        <end position="581"/>
    </location>
</feature>
<keyword evidence="8" id="KW-0732">Signal</keyword>
<dbReference type="AlphaFoldDB" id="A0A9R0JR12"/>
<evidence type="ECO:0000256" key="8">
    <source>
        <dbReference type="SAM" id="SignalP"/>
    </source>
</evidence>
<evidence type="ECO:0000313" key="10">
    <source>
        <dbReference type="Proteomes" id="UP000813463"/>
    </source>
</evidence>
<evidence type="ECO:0000313" key="11">
    <source>
        <dbReference type="RefSeq" id="XP_021843420.2"/>
    </source>
</evidence>
<evidence type="ECO:0000313" key="12">
    <source>
        <dbReference type="RefSeq" id="XP_056682702.1"/>
    </source>
</evidence>
<evidence type="ECO:0000256" key="2">
    <source>
        <dbReference type="ARBA" id="ARBA00022614"/>
    </source>
</evidence>
<dbReference type="PROSITE" id="PS50011">
    <property type="entry name" value="PROTEIN_KINASE_DOM"/>
    <property type="match status" value="1"/>
</dbReference>
<feature type="signal peptide" evidence="8">
    <location>
        <begin position="1"/>
        <end position="30"/>
    </location>
</feature>
<dbReference type="InterPro" id="IPR032675">
    <property type="entry name" value="LRR_dom_sf"/>
</dbReference>
<dbReference type="KEGG" id="soe:110783388"/>
<keyword evidence="5 7" id="KW-1133">Transmembrane helix</keyword>
<feature type="transmembrane region" description="Helical" evidence="7">
    <location>
        <begin position="227"/>
        <end position="252"/>
    </location>
</feature>
<evidence type="ECO:0000256" key="4">
    <source>
        <dbReference type="ARBA" id="ARBA00022737"/>
    </source>
</evidence>
<dbReference type="Pfam" id="PF07714">
    <property type="entry name" value="PK_Tyr_Ser-Thr"/>
    <property type="match status" value="1"/>
</dbReference>
<evidence type="ECO:0000259" key="9">
    <source>
        <dbReference type="PROSITE" id="PS50011"/>
    </source>
</evidence>
<keyword evidence="4" id="KW-0677">Repeat</keyword>
<dbReference type="PANTHER" id="PTHR48006">
    <property type="entry name" value="LEUCINE-RICH REPEAT-CONTAINING PROTEIN DDB_G0281931-RELATED"/>
    <property type="match status" value="1"/>
</dbReference>
<dbReference type="Proteomes" id="UP000813463">
    <property type="component" value="Chromosome 4"/>
</dbReference>
<evidence type="ECO:0000256" key="6">
    <source>
        <dbReference type="ARBA" id="ARBA00023136"/>
    </source>
</evidence>
<proteinExistence type="predicted"/>
<accession>A0A9R0JR12</accession>
<evidence type="ECO:0000256" key="5">
    <source>
        <dbReference type="ARBA" id="ARBA00022989"/>
    </source>
</evidence>
<dbReference type="PANTHER" id="PTHR48006:SF88">
    <property type="entry name" value="LRR RECEPTOR-LIKE KINASE FAMILY PROTEIN"/>
    <property type="match status" value="1"/>
</dbReference>
<gene>
    <name evidence="11 12" type="primary">LOC110783388</name>
</gene>
<dbReference type="Gene3D" id="1.10.510.10">
    <property type="entry name" value="Transferase(Phosphotransferase) domain 1"/>
    <property type="match status" value="1"/>
</dbReference>
<organism evidence="10 11">
    <name type="scientific">Spinacia oleracea</name>
    <name type="common">Spinach</name>
    <dbReference type="NCBI Taxonomy" id="3562"/>
    <lineage>
        <taxon>Eukaryota</taxon>
        <taxon>Viridiplantae</taxon>
        <taxon>Streptophyta</taxon>
        <taxon>Embryophyta</taxon>
        <taxon>Tracheophyta</taxon>
        <taxon>Spermatophyta</taxon>
        <taxon>Magnoliopsida</taxon>
        <taxon>eudicotyledons</taxon>
        <taxon>Gunneridae</taxon>
        <taxon>Pentapetalae</taxon>
        <taxon>Caryophyllales</taxon>
        <taxon>Chenopodiaceae</taxon>
        <taxon>Chenopodioideae</taxon>
        <taxon>Anserineae</taxon>
        <taxon>Spinacia</taxon>
    </lineage>
</organism>
<evidence type="ECO:0000256" key="3">
    <source>
        <dbReference type="ARBA" id="ARBA00022692"/>
    </source>
</evidence>
<sequence>MAHNRKPAASIEYGMRFLLILVSCYGICGTKTDVQCLRRIFDSFKDPNGYLNVTWNFNNKTEGAICKFNGIECWHPEESRVLNIKLADMGLEGEFPLGLEDCTSMTGLDLSGNNLNGSLPSNISKYIGYVTELDLSNNYFSGPIPENLANCSFLNGIHLDHNRFSGQIPLEFGSLTRIHSFTVANNNLSGQVPEFGKFHISKDSYDNNPGLCGVPLDLCTSPKKSHIGAIAGGVAGGLTLMIVVTGVAFIYISKMKVIRKKVEDPEGNRWAKSMKGTKAVKVTMFEKSVSKMSLDDLMKATNSFSNNNMIGSGRMGIMYKATMPDGTLLTVKRLQDSQRTEKEFLSEMKTVGSVKHQNLVPLLGYCVAKKERFLVYKHMAKGNLYNWLHPSEPVENPLEWPVRLKIAIGAAKGLAWMHHNCNPRILHRNISSKCVLLDEDFGPKLSDFGLARLMNPIDTHLSTFVNGEFGDLGYIAPEYARTLVATPKGDIFSFGTVLLELITGQKPTHVSIGPEEETFKGSLVEWIYQLSEKNDLRSSIDKSLLNKGVDHELTQFLKVACNCVSPTAKERPTMFEVYQFLRSIGESYHFTADDEIMVPTETSDAGFPSELIVAHEIEMSKRRGDDVM</sequence>
<keyword evidence="10" id="KW-1185">Reference proteome</keyword>
<dbReference type="InterPro" id="IPR013210">
    <property type="entry name" value="LRR_N_plant-typ"/>
</dbReference>
<keyword evidence="6 7" id="KW-0472">Membrane</keyword>
<evidence type="ECO:0000256" key="1">
    <source>
        <dbReference type="ARBA" id="ARBA00004479"/>
    </source>
</evidence>